<dbReference type="InterPro" id="IPR039422">
    <property type="entry name" value="MarR/SlyA-like"/>
</dbReference>
<dbReference type="InterPro" id="IPR036388">
    <property type="entry name" value="WH-like_DNA-bd_sf"/>
</dbReference>
<dbReference type="InterPro" id="IPR000835">
    <property type="entry name" value="HTH_MarR-typ"/>
</dbReference>
<dbReference type="PANTHER" id="PTHR33164">
    <property type="entry name" value="TRANSCRIPTIONAL REGULATOR, MARR FAMILY"/>
    <property type="match status" value="1"/>
</dbReference>
<evidence type="ECO:0000259" key="1">
    <source>
        <dbReference type="PROSITE" id="PS50995"/>
    </source>
</evidence>
<sequence length="149" mass="16156">MRMSSEAAPTSKLSRALTAYSAARNDALVAARKELRISEVDARALLFVVDNPGVRPTALRDHLGITSAGVTSLVDRLVERGLVRRDSDAEDRRGNHITAIVDLAEKPWSALTAFDRRFESVVDAQLGARSDELAALLTRLTEESVAQSA</sequence>
<protein>
    <recommendedName>
        <fullName evidence="1">HTH marR-type domain-containing protein</fullName>
    </recommendedName>
</protein>
<dbReference type="SMART" id="SM00347">
    <property type="entry name" value="HTH_MARR"/>
    <property type="match status" value="1"/>
</dbReference>
<comment type="caution">
    <text evidence="2">The sequence shown here is derived from an EMBL/GenBank/DDBJ whole genome shotgun (WGS) entry which is preliminary data.</text>
</comment>
<proteinExistence type="predicted"/>
<dbReference type="InterPro" id="IPR036390">
    <property type="entry name" value="WH_DNA-bd_sf"/>
</dbReference>
<dbReference type="PANTHER" id="PTHR33164:SF43">
    <property type="entry name" value="HTH-TYPE TRANSCRIPTIONAL REPRESSOR YETL"/>
    <property type="match status" value="1"/>
</dbReference>
<dbReference type="PROSITE" id="PS50995">
    <property type="entry name" value="HTH_MARR_2"/>
    <property type="match status" value="1"/>
</dbReference>
<feature type="domain" description="HTH marR-type" evidence="1">
    <location>
        <begin position="10"/>
        <end position="142"/>
    </location>
</feature>
<evidence type="ECO:0000313" key="3">
    <source>
        <dbReference type="Proteomes" id="UP001500274"/>
    </source>
</evidence>
<dbReference type="Pfam" id="PF12802">
    <property type="entry name" value="MarR_2"/>
    <property type="match status" value="1"/>
</dbReference>
<keyword evidence="3" id="KW-1185">Reference proteome</keyword>
<organism evidence="2 3">
    <name type="scientific">Microbacterium binotii</name>
    <dbReference type="NCBI Taxonomy" id="462710"/>
    <lineage>
        <taxon>Bacteria</taxon>
        <taxon>Bacillati</taxon>
        <taxon>Actinomycetota</taxon>
        <taxon>Actinomycetes</taxon>
        <taxon>Micrococcales</taxon>
        <taxon>Microbacteriaceae</taxon>
        <taxon>Microbacterium</taxon>
    </lineage>
</organism>
<name>A0ABN3PIC9_9MICO</name>
<dbReference type="Gene3D" id="1.10.10.10">
    <property type="entry name" value="Winged helix-like DNA-binding domain superfamily/Winged helix DNA-binding domain"/>
    <property type="match status" value="1"/>
</dbReference>
<evidence type="ECO:0000313" key="2">
    <source>
        <dbReference type="EMBL" id="GAA2587252.1"/>
    </source>
</evidence>
<dbReference type="Proteomes" id="UP001500274">
    <property type="component" value="Unassembled WGS sequence"/>
</dbReference>
<accession>A0ABN3PIC9</accession>
<dbReference type="EMBL" id="BAAARI010000017">
    <property type="protein sequence ID" value="GAA2587252.1"/>
    <property type="molecule type" value="Genomic_DNA"/>
</dbReference>
<reference evidence="2 3" key="1">
    <citation type="journal article" date="2019" name="Int. J. Syst. Evol. Microbiol.">
        <title>The Global Catalogue of Microorganisms (GCM) 10K type strain sequencing project: providing services to taxonomists for standard genome sequencing and annotation.</title>
        <authorList>
            <consortium name="The Broad Institute Genomics Platform"/>
            <consortium name="The Broad Institute Genome Sequencing Center for Infectious Disease"/>
            <person name="Wu L."/>
            <person name="Ma J."/>
        </authorList>
    </citation>
    <scope>NUCLEOTIDE SEQUENCE [LARGE SCALE GENOMIC DNA]</scope>
    <source>
        <strain evidence="2 3">JCM 16365</strain>
    </source>
</reference>
<gene>
    <name evidence="2" type="ORF">GCM10009862_27880</name>
</gene>
<dbReference type="SUPFAM" id="SSF46785">
    <property type="entry name" value="Winged helix' DNA-binding domain"/>
    <property type="match status" value="1"/>
</dbReference>